<protein>
    <submittedName>
        <fullName evidence="2">Uncharacterized protein</fullName>
    </submittedName>
</protein>
<evidence type="ECO:0000256" key="1">
    <source>
        <dbReference type="SAM" id="MobiDB-lite"/>
    </source>
</evidence>
<comment type="caution">
    <text evidence="2">The sequence shown here is derived from an EMBL/GenBank/DDBJ whole genome shotgun (WGS) entry which is preliminary data.</text>
</comment>
<dbReference type="Proteomes" id="UP000590225">
    <property type="component" value="Unassembled WGS sequence"/>
</dbReference>
<dbReference type="RefSeq" id="WP_182515745.1">
    <property type="nucleotide sequence ID" value="NZ_JACGXP010000002.1"/>
</dbReference>
<dbReference type="AlphaFoldDB" id="A0AAW3T5Q5"/>
<evidence type="ECO:0000313" key="3">
    <source>
        <dbReference type="Proteomes" id="UP000590225"/>
    </source>
</evidence>
<proteinExistence type="predicted"/>
<accession>A0AAW3T5Q5</accession>
<evidence type="ECO:0000313" key="2">
    <source>
        <dbReference type="EMBL" id="MBA8990275.1"/>
    </source>
</evidence>
<gene>
    <name evidence="2" type="ORF">FHW23_001521</name>
</gene>
<reference evidence="2 3" key="1">
    <citation type="submission" date="2020-07" db="EMBL/GenBank/DDBJ databases">
        <title>Above-ground endophytic microbial communities from plants in different locations in the United States.</title>
        <authorList>
            <person name="Frank C."/>
        </authorList>
    </citation>
    <scope>NUCLEOTIDE SEQUENCE [LARGE SCALE GENOMIC DNA]</scope>
    <source>
        <strain evidence="2 3">WPL5_2</strain>
    </source>
</reference>
<sequence>MSYVHDSPGGTEAHGVDLVDGDDPAVRILVHGDLPTTIEYEGRTWLASGEAHDGDDQAPPIAVYRPVAEPEADAGP</sequence>
<feature type="region of interest" description="Disordered" evidence="1">
    <location>
        <begin position="48"/>
        <end position="76"/>
    </location>
</feature>
<dbReference type="EMBL" id="JACGXP010000002">
    <property type="protein sequence ID" value="MBA8990275.1"/>
    <property type="molecule type" value="Genomic_DNA"/>
</dbReference>
<name>A0AAW3T5Q5_9MICO</name>
<organism evidence="2 3">
    <name type="scientific">Curtobacterium pusillum</name>
    <dbReference type="NCBI Taxonomy" id="69373"/>
    <lineage>
        <taxon>Bacteria</taxon>
        <taxon>Bacillati</taxon>
        <taxon>Actinomycetota</taxon>
        <taxon>Actinomycetes</taxon>
        <taxon>Micrococcales</taxon>
        <taxon>Microbacteriaceae</taxon>
        <taxon>Curtobacterium</taxon>
    </lineage>
</organism>